<dbReference type="NCBIfam" id="TIGR04070">
    <property type="entry name" value="photo_TT_lyase"/>
    <property type="match status" value="1"/>
</dbReference>
<dbReference type="SFLD" id="SFLDG01079">
    <property type="entry name" value="spore_photoproduct_lyase_like"/>
    <property type="match status" value="1"/>
</dbReference>
<dbReference type="SFLD" id="SFLDF00412">
    <property type="entry name" value="spore_photoproduct_lyase_2"/>
    <property type="match status" value="1"/>
</dbReference>
<dbReference type="RefSeq" id="WP_055264449.1">
    <property type="nucleotide sequence ID" value="NZ_CABIXQ010000005.1"/>
</dbReference>
<dbReference type="Gene3D" id="3.80.30.30">
    <property type="match status" value="1"/>
</dbReference>
<dbReference type="InterPro" id="IPR007197">
    <property type="entry name" value="rSAM"/>
</dbReference>
<gene>
    <name evidence="1" type="primary">splB</name>
    <name evidence="1" type="ORF">ERS852471_00943</name>
</gene>
<dbReference type="CDD" id="cd01335">
    <property type="entry name" value="Radical_SAM"/>
    <property type="match status" value="1"/>
</dbReference>
<accession>A0A174C7Q9</accession>
<dbReference type="InterPro" id="IPR049539">
    <property type="entry name" value="SPL"/>
</dbReference>
<dbReference type="Proteomes" id="UP000095594">
    <property type="component" value="Unassembled WGS sequence"/>
</dbReference>
<dbReference type="SUPFAM" id="SSF102114">
    <property type="entry name" value="Radical SAM enzymes"/>
    <property type="match status" value="1"/>
</dbReference>
<evidence type="ECO:0000313" key="2">
    <source>
        <dbReference type="Proteomes" id="UP000095594"/>
    </source>
</evidence>
<dbReference type="PANTHER" id="PTHR37822:SF2">
    <property type="entry name" value="SPORE PHOTOPRODUCT LYASE"/>
    <property type="match status" value="1"/>
</dbReference>
<dbReference type="Pfam" id="PF20903">
    <property type="entry name" value="SPL"/>
    <property type="match status" value="1"/>
</dbReference>
<dbReference type="PANTHER" id="PTHR37822">
    <property type="entry name" value="SPORE PHOTOPRODUCT LYASE-RELATED"/>
    <property type="match status" value="1"/>
</dbReference>
<reference evidence="1 2" key="1">
    <citation type="submission" date="2015-09" db="EMBL/GenBank/DDBJ databases">
        <authorList>
            <consortium name="Pathogen Informatics"/>
        </authorList>
    </citation>
    <scope>NUCLEOTIDE SEQUENCE [LARGE SCALE GENOMIC DNA]</scope>
    <source>
        <strain evidence="1 2">2789STDY5834856</strain>
    </source>
</reference>
<evidence type="ECO:0000313" key="1">
    <source>
        <dbReference type="EMBL" id="CUO09541.1"/>
    </source>
</evidence>
<dbReference type="GO" id="GO:0003913">
    <property type="term" value="F:DNA photolyase activity"/>
    <property type="evidence" value="ECO:0007669"/>
    <property type="project" value="InterPro"/>
</dbReference>
<dbReference type="EC" id="4.1.99.14" evidence="1"/>
<dbReference type="InterPro" id="IPR058240">
    <property type="entry name" value="rSAM_sf"/>
</dbReference>
<protein>
    <submittedName>
        <fullName evidence="1">Spore photoproduct lyase</fullName>
        <ecNumber evidence="1">4.1.99.-</ecNumber>
        <ecNumber evidence="1">4.1.99.14</ecNumber>
    </submittedName>
</protein>
<dbReference type="Gene3D" id="3.40.50.12110">
    <property type="match status" value="1"/>
</dbReference>
<dbReference type="EMBL" id="CYZX01000005">
    <property type="protein sequence ID" value="CUO09541.1"/>
    <property type="molecule type" value="Genomic_DNA"/>
</dbReference>
<dbReference type="InterPro" id="IPR023897">
    <property type="entry name" value="SPL_firmicutes"/>
</dbReference>
<name>A0A174C7Q9_9CLOT</name>
<dbReference type="GO" id="GO:1904047">
    <property type="term" value="F:S-adenosyl-L-methionine binding"/>
    <property type="evidence" value="ECO:0007669"/>
    <property type="project" value="InterPro"/>
</dbReference>
<dbReference type="SFLD" id="SFLDS00029">
    <property type="entry name" value="Radical_SAM"/>
    <property type="match status" value="1"/>
</dbReference>
<dbReference type="GO" id="GO:0051539">
    <property type="term" value="F:4 iron, 4 sulfur cluster binding"/>
    <property type="evidence" value="ECO:0007669"/>
    <property type="project" value="TreeGrafter"/>
</dbReference>
<sequence length="341" mass="39753">MFIPKRIIFEKGSLDYEIGQNVYNYFKDNTKVEKIILTSNKVKQNIPYNDYLPEFYKEGKRTLVVGVKKGLKFQSCKPSAHYQLPLYSGCMGQCQYCYLNTNLGDKPYAKINSNIDDILKQAQKYIDERLPSITIFEGSATSDPLPMEPYAGSLKKTIEFFANNTNGRFRFVSKFNDVDTLLDIKHNGKTEVRFTLNTDKVINEYENATASITLRLEACEKIANACYPLGFIIAPVFLYNNYKEDYKKLLLDLREKLPKSMKNPPSFEVISHRYTTRAKNVIMEVFPENTLPMNDDERKYKYGQFGYGKYVYKTEELDDMKEFFKKEISEIFPESEIKYII</sequence>
<proteinExistence type="predicted"/>
<keyword evidence="1" id="KW-0456">Lyase</keyword>
<dbReference type="EC" id="4.1.99.-" evidence="1"/>
<dbReference type="OrthoDB" id="9787095at2"/>
<organism evidence="1 2">
    <name type="scientific">Clostridium disporicum</name>
    <dbReference type="NCBI Taxonomy" id="84024"/>
    <lineage>
        <taxon>Bacteria</taxon>
        <taxon>Bacillati</taxon>
        <taxon>Bacillota</taxon>
        <taxon>Clostridia</taxon>
        <taxon>Eubacteriales</taxon>
        <taxon>Clostridiaceae</taxon>
        <taxon>Clostridium</taxon>
    </lineage>
</organism>
<dbReference type="AlphaFoldDB" id="A0A174C7Q9"/>
<dbReference type="GO" id="GO:0042601">
    <property type="term" value="C:endospore-forming forespore"/>
    <property type="evidence" value="ECO:0007669"/>
    <property type="project" value="TreeGrafter"/>
</dbReference>
<dbReference type="InterPro" id="IPR034559">
    <property type="entry name" value="SPL_Clostridia"/>
</dbReference>